<dbReference type="RefSeq" id="XP_070144587.1">
    <property type="nucleotide sequence ID" value="XM_070288486.1"/>
</dbReference>
<gene>
    <name evidence="3" type="primary">LOC138929188</name>
</gene>
<feature type="region of interest" description="Disordered" evidence="1">
    <location>
        <begin position="80"/>
        <end position="131"/>
    </location>
</feature>
<dbReference type="Proteomes" id="UP001652661">
    <property type="component" value="Chromosome X"/>
</dbReference>
<evidence type="ECO:0000313" key="2">
    <source>
        <dbReference type="Proteomes" id="UP001652661"/>
    </source>
</evidence>
<feature type="region of interest" description="Disordered" evidence="1">
    <location>
        <begin position="1"/>
        <end position="29"/>
    </location>
</feature>
<reference evidence="3" key="1">
    <citation type="submission" date="2025-08" db="UniProtKB">
        <authorList>
            <consortium name="RefSeq"/>
        </authorList>
    </citation>
    <scope>IDENTIFICATION</scope>
    <source>
        <strain evidence="3">14028-0561.14</strain>
        <tissue evidence="3">Whole fly</tissue>
    </source>
</reference>
<feature type="compositionally biased region" description="Low complexity" evidence="1">
    <location>
        <begin position="116"/>
        <end position="125"/>
    </location>
</feature>
<dbReference type="GeneID" id="138929188"/>
<name>A0ABM4GPD8_DROKI</name>
<protein>
    <submittedName>
        <fullName evidence="3">Uncharacterized protein</fullName>
    </submittedName>
</protein>
<organism evidence="2 3">
    <name type="scientific">Drosophila kikkawai</name>
    <name type="common">Fruit fly</name>
    <dbReference type="NCBI Taxonomy" id="30033"/>
    <lineage>
        <taxon>Eukaryota</taxon>
        <taxon>Metazoa</taxon>
        <taxon>Ecdysozoa</taxon>
        <taxon>Arthropoda</taxon>
        <taxon>Hexapoda</taxon>
        <taxon>Insecta</taxon>
        <taxon>Pterygota</taxon>
        <taxon>Neoptera</taxon>
        <taxon>Endopterygota</taxon>
        <taxon>Diptera</taxon>
        <taxon>Brachycera</taxon>
        <taxon>Muscomorpha</taxon>
        <taxon>Ephydroidea</taxon>
        <taxon>Drosophilidae</taxon>
        <taxon>Drosophila</taxon>
        <taxon>Sophophora</taxon>
    </lineage>
</organism>
<accession>A0ABM4GPD8</accession>
<keyword evidence="2" id="KW-1185">Reference proteome</keyword>
<feature type="compositionally biased region" description="Acidic residues" evidence="1">
    <location>
        <begin position="1"/>
        <end position="11"/>
    </location>
</feature>
<evidence type="ECO:0000313" key="3">
    <source>
        <dbReference type="RefSeq" id="XP_070144587.1"/>
    </source>
</evidence>
<proteinExistence type="predicted"/>
<sequence length="171" mass="19626">MGESEIEDGDVLETSHHHHHNHHQQQQQLSKFELLTANGEFHRHRMPRRQAFGKRRSFDGATFTSTAAAAMAELQRRHELRALDDSQIPDEEERLRHRNRDRDGRNASEDDEEEAAAGGTDPGTPRSSCNRKVVKKLTARTKVFISSVLRFKKSINLRRRNSSSCSDLFVI</sequence>
<evidence type="ECO:0000256" key="1">
    <source>
        <dbReference type="SAM" id="MobiDB-lite"/>
    </source>
</evidence>